<evidence type="ECO:0000256" key="7">
    <source>
        <dbReference type="ARBA" id="ARBA00023196"/>
    </source>
</evidence>
<keyword evidence="4" id="KW-1003">Cell membrane</keyword>
<evidence type="ECO:0000256" key="4">
    <source>
        <dbReference type="ARBA" id="ARBA00022475"/>
    </source>
</evidence>
<dbReference type="Gene3D" id="1.20.5.440">
    <property type="entry name" value="ATP synthase delta/epsilon subunit, C-terminal domain"/>
    <property type="match status" value="1"/>
</dbReference>
<evidence type="ECO:0000259" key="11">
    <source>
        <dbReference type="Pfam" id="PF02823"/>
    </source>
</evidence>
<dbReference type="CDD" id="cd12152">
    <property type="entry name" value="F1-ATPase_delta"/>
    <property type="match status" value="1"/>
</dbReference>
<name>A0A5J4L122_9ZZZZ</name>
<evidence type="ECO:0000256" key="6">
    <source>
        <dbReference type="ARBA" id="ARBA00023136"/>
    </source>
</evidence>
<comment type="subcellular location">
    <subcellularLocation>
        <location evidence="1">Cell membrane</location>
        <topology evidence="1">Peripheral membrane protein</topology>
    </subcellularLocation>
</comment>
<protein>
    <submittedName>
        <fullName evidence="12">ATP synthase F1 subunit epsilon</fullName>
    </submittedName>
</protein>
<feature type="domain" description="ATP synthase F1 complex delta/epsilon subunit N-terminal" evidence="11">
    <location>
        <begin position="5"/>
        <end position="83"/>
    </location>
</feature>
<dbReference type="InterPro" id="IPR036794">
    <property type="entry name" value="ATP_F1_dsu/esu_C_sf"/>
</dbReference>
<evidence type="ECO:0000259" key="10">
    <source>
        <dbReference type="Pfam" id="PF00401"/>
    </source>
</evidence>
<comment type="similarity">
    <text evidence="2">Belongs to the ATPase epsilon chain family.</text>
</comment>
<dbReference type="Pfam" id="PF02823">
    <property type="entry name" value="ATP-synt_DE_N"/>
    <property type="match status" value="1"/>
</dbReference>
<evidence type="ECO:0000256" key="5">
    <source>
        <dbReference type="ARBA" id="ARBA00023065"/>
    </source>
</evidence>
<dbReference type="PANTHER" id="PTHR13822">
    <property type="entry name" value="ATP SYNTHASE DELTA/EPSILON CHAIN"/>
    <property type="match status" value="1"/>
</dbReference>
<organism evidence="12">
    <name type="scientific">hot springs metagenome</name>
    <dbReference type="NCBI Taxonomy" id="433727"/>
    <lineage>
        <taxon>unclassified sequences</taxon>
        <taxon>metagenomes</taxon>
        <taxon>ecological metagenomes</taxon>
    </lineage>
</organism>
<evidence type="ECO:0000256" key="8">
    <source>
        <dbReference type="ARBA" id="ARBA00023310"/>
    </source>
</evidence>
<dbReference type="GO" id="GO:0045259">
    <property type="term" value="C:proton-transporting ATP synthase complex"/>
    <property type="evidence" value="ECO:0007669"/>
    <property type="project" value="UniProtKB-KW"/>
</dbReference>
<dbReference type="InterPro" id="IPR020547">
    <property type="entry name" value="ATP_synth_F1_esu_C"/>
</dbReference>
<dbReference type="InterPro" id="IPR036771">
    <property type="entry name" value="ATPsynth_dsu/esu_N"/>
</dbReference>
<dbReference type="PANTHER" id="PTHR13822:SF10">
    <property type="entry name" value="ATP SYNTHASE EPSILON CHAIN, CHLOROPLASTIC"/>
    <property type="match status" value="1"/>
</dbReference>
<dbReference type="NCBIfam" id="NF009980">
    <property type="entry name" value="PRK13446.1"/>
    <property type="match status" value="1"/>
</dbReference>
<dbReference type="NCBIfam" id="TIGR01216">
    <property type="entry name" value="ATP_synt_epsi"/>
    <property type="match status" value="1"/>
</dbReference>
<comment type="caution">
    <text evidence="12">The sequence shown here is derived from an EMBL/GenBank/DDBJ whole genome shotgun (WGS) entry which is preliminary data.</text>
</comment>
<dbReference type="EMBL" id="BLAB01000001">
    <property type="protein sequence ID" value="GER93925.1"/>
    <property type="molecule type" value="Genomic_DNA"/>
</dbReference>
<dbReference type="SUPFAM" id="SSF46604">
    <property type="entry name" value="Epsilon subunit of F1F0-ATP synthase C-terminal domain"/>
    <property type="match status" value="1"/>
</dbReference>
<dbReference type="GO" id="GO:0005886">
    <property type="term" value="C:plasma membrane"/>
    <property type="evidence" value="ECO:0007669"/>
    <property type="project" value="UniProtKB-SubCell"/>
</dbReference>
<evidence type="ECO:0000313" key="12">
    <source>
        <dbReference type="EMBL" id="GER93925.1"/>
    </source>
</evidence>
<dbReference type="AlphaFoldDB" id="A0A5J4L122"/>
<evidence type="ECO:0000256" key="9">
    <source>
        <dbReference type="SAM" id="Coils"/>
    </source>
</evidence>
<dbReference type="SUPFAM" id="SSF51344">
    <property type="entry name" value="Epsilon subunit of F1F0-ATP synthase N-terminal domain"/>
    <property type="match status" value="1"/>
</dbReference>
<dbReference type="HAMAP" id="MF_00530">
    <property type="entry name" value="ATP_synth_epsil_bac"/>
    <property type="match status" value="1"/>
</dbReference>
<keyword evidence="3" id="KW-0813">Transport</keyword>
<dbReference type="FunFam" id="2.60.15.10:FF:000001">
    <property type="entry name" value="ATP synthase epsilon chain"/>
    <property type="match status" value="1"/>
</dbReference>
<dbReference type="InterPro" id="IPR020546">
    <property type="entry name" value="ATP_synth_F1_dsu/esu_N"/>
</dbReference>
<keyword evidence="7" id="KW-0139">CF(1)</keyword>
<keyword evidence="8" id="KW-0066">ATP synthesis</keyword>
<keyword evidence="5" id="KW-0406">Ion transport</keyword>
<dbReference type="Pfam" id="PF00401">
    <property type="entry name" value="ATP-synt_DE"/>
    <property type="match status" value="1"/>
</dbReference>
<sequence length="136" mass="15092">MENKLRLDIVTPHGLVLSEDVDEVTAAGTEGEFGVLPGHVPFVTTLKIGMLILRKDNKTEYVFVNSGYAEVSPDKVIILADSAERAEDIDIERALAAKKRAEERLAQAEKYDFARAMAALERASIRIQIAERKVPR</sequence>
<reference evidence="12" key="1">
    <citation type="submission" date="2019-10" db="EMBL/GenBank/DDBJ databases">
        <title>Metagenomic sequencing of thiosulfate-disproportionating enrichment culture.</title>
        <authorList>
            <person name="Umezawa K."/>
            <person name="Kojima H."/>
            <person name="Fukui M."/>
        </authorList>
    </citation>
    <scope>NUCLEOTIDE SEQUENCE</scope>
    <source>
        <strain evidence="12">45J</strain>
    </source>
</reference>
<feature type="coiled-coil region" evidence="9">
    <location>
        <begin position="91"/>
        <end position="133"/>
    </location>
</feature>
<feature type="domain" description="ATP synthase epsilon subunit C-terminal" evidence="10">
    <location>
        <begin position="87"/>
        <end position="131"/>
    </location>
</feature>
<proteinExistence type="inferred from homology"/>
<dbReference type="GO" id="GO:0046933">
    <property type="term" value="F:proton-transporting ATP synthase activity, rotational mechanism"/>
    <property type="evidence" value="ECO:0007669"/>
    <property type="project" value="InterPro"/>
</dbReference>
<accession>A0A5J4L122</accession>
<evidence type="ECO:0000256" key="2">
    <source>
        <dbReference type="ARBA" id="ARBA00005712"/>
    </source>
</evidence>
<evidence type="ECO:0000256" key="3">
    <source>
        <dbReference type="ARBA" id="ARBA00022448"/>
    </source>
</evidence>
<dbReference type="NCBIfam" id="NF001846">
    <property type="entry name" value="PRK00571.1-3"/>
    <property type="match status" value="1"/>
</dbReference>
<dbReference type="InterPro" id="IPR001469">
    <property type="entry name" value="ATP_synth_F1_dsu/esu"/>
</dbReference>
<dbReference type="Gene3D" id="2.60.15.10">
    <property type="entry name" value="F0F1 ATP synthase delta/epsilon subunit, N-terminal"/>
    <property type="match status" value="1"/>
</dbReference>
<gene>
    <name evidence="12" type="ORF">A45J_1683</name>
</gene>
<keyword evidence="9" id="KW-0175">Coiled coil</keyword>
<keyword evidence="6" id="KW-0472">Membrane</keyword>
<evidence type="ECO:0000256" key="1">
    <source>
        <dbReference type="ARBA" id="ARBA00004202"/>
    </source>
</evidence>